<dbReference type="AlphaFoldDB" id="A0AA36BR93"/>
<reference evidence="2" key="1">
    <citation type="submission" date="2023-08" db="EMBL/GenBank/DDBJ databases">
        <authorList>
            <person name="Alioto T."/>
            <person name="Alioto T."/>
            <person name="Gomez Garrido J."/>
        </authorList>
    </citation>
    <scope>NUCLEOTIDE SEQUENCE</scope>
</reference>
<dbReference type="EMBL" id="OX597834">
    <property type="protein sequence ID" value="CAI9738257.1"/>
    <property type="molecule type" value="Genomic_DNA"/>
</dbReference>
<proteinExistence type="predicted"/>
<accession>A0AA36BR93</accession>
<name>A0AA36BR93_OCTVU</name>
<gene>
    <name evidence="2" type="ORF">OCTVUL_1B030001</name>
</gene>
<protein>
    <submittedName>
        <fullName evidence="2">Uncharacterized protein</fullName>
    </submittedName>
</protein>
<sequence length="105" mass="11888">MERATRKVVDEKKSLRDVAVKQCIVDEINERKSKPKKATSTEKATKGKGKSTKTGKAKGKQPRSKQVADWKCLVCSDWYSNSLPGEEWVQRMICKDWAHTDCTDG</sequence>
<evidence type="ECO:0000313" key="3">
    <source>
        <dbReference type="Proteomes" id="UP001162480"/>
    </source>
</evidence>
<keyword evidence="3" id="KW-1185">Reference proteome</keyword>
<dbReference type="Proteomes" id="UP001162480">
    <property type="component" value="Chromosome 21"/>
</dbReference>
<evidence type="ECO:0000313" key="2">
    <source>
        <dbReference type="EMBL" id="CAI9738257.1"/>
    </source>
</evidence>
<evidence type="ECO:0000256" key="1">
    <source>
        <dbReference type="SAM" id="MobiDB-lite"/>
    </source>
</evidence>
<organism evidence="2 3">
    <name type="scientific">Octopus vulgaris</name>
    <name type="common">Common octopus</name>
    <dbReference type="NCBI Taxonomy" id="6645"/>
    <lineage>
        <taxon>Eukaryota</taxon>
        <taxon>Metazoa</taxon>
        <taxon>Spiralia</taxon>
        <taxon>Lophotrochozoa</taxon>
        <taxon>Mollusca</taxon>
        <taxon>Cephalopoda</taxon>
        <taxon>Coleoidea</taxon>
        <taxon>Octopodiformes</taxon>
        <taxon>Octopoda</taxon>
        <taxon>Incirrata</taxon>
        <taxon>Octopodidae</taxon>
        <taxon>Octopus</taxon>
    </lineage>
</organism>
<feature type="region of interest" description="Disordered" evidence="1">
    <location>
        <begin position="31"/>
        <end position="64"/>
    </location>
</feature>
<feature type="compositionally biased region" description="Basic residues" evidence="1">
    <location>
        <begin position="46"/>
        <end position="63"/>
    </location>
</feature>